<proteinExistence type="predicted"/>
<reference evidence="2" key="2">
    <citation type="submission" date="2018-05" db="EMBL/GenBank/DDBJ databases">
        <title>OmerRS3 (Oryza meridionalis Reference Sequence Version 3).</title>
        <authorList>
            <person name="Zhang J."/>
            <person name="Kudrna D."/>
            <person name="Lee S."/>
            <person name="Talag J."/>
            <person name="Welchert J."/>
            <person name="Wing R.A."/>
        </authorList>
    </citation>
    <scope>NUCLEOTIDE SEQUENCE [LARGE SCALE GENOMIC DNA]</scope>
    <source>
        <strain evidence="2">OR44</strain>
    </source>
</reference>
<dbReference type="AlphaFoldDB" id="A0A0E0EMR2"/>
<protein>
    <submittedName>
        <fullName evidence="2">Uncharacterized protein</fullName>
    </submittedName>
</protein>
<dbReference type="HOGENOM" id="CLU_2214174_0_0_1"/>
<dbReference type="Gramene" id="OMERI08G15200.2">
    <property type="protein sequence ID" value="OMERI08G15200.2"/>
    <property type="gene ID" value="OMERI08G15200"/>
</dbReference>
<accession>A0A0E0EMR2</accession>
<reference evidence="2" key="1">
    <citation type="submission" date="2015-04" db="UniProtKB">
        <authorList>
            <consortium name="EnsemblPlants"/>
        </authorList>
    </citation>
    <scope>IDENTIFICATION</scope>
</reference>
<name>A0A0E0EMR2_9ORYZ</name>
<sequence length="107" mass="11314">MFNFRCREEEEEEEHGAETASAETLGLHQHPHSDHSGPLCAEKGHAASAQTLLETSSMISDSSSSSQPKAVAVAQDTICSPNHQGAAFPCLLCHAFGCHLCHAFGPG</sequence>
<organism evidence="2">
    <name type="scientific">Oryza meridionalis</name>
    <dbReference type="NCBI Taxonomy" id="40149"/>
    <lineage>
        <taxon>Eukaryota</taxon>
        <taxon>Viridiplantae</taxon>
        <taxon>Streptophyta</taxon>
        <taxon>Embryophyta</taxon>
        <taxon>Tracheophyta</taxon>
        <taxon>Spermatophyta</taxon>
        <taxon>Magnoliopsida</taxon>
        <taxon>Liliopsida</taxon>
        <taxon>Poales</taxon>
        <taxon>Poaceae</taxon>
        <taxon>BOP clade</taxon>
        <taxon>Oryzoideae</taxon>
        <taxon>Oryzeae</taxon>
        <taxon>Oryzinae</taxon>
        <taxon>Oryza</taxon>
    </lineage>
</organism>
<dbReference type="EnsemblPlants" id="OMERI08G15200.4">
    <property type="protein sequence ID" value="OMERI08G15200.4"/>
    <property type="gene ID" value="OMERI08G15200"/>
</dbReference>
<dbReference type="Gramene" id="OMERI08G15200.4">
    <property type="protein sequence ID" value="OMERI08G15200.4"/>
    <property type="gene ID" value="OMERI08G15200"/>
</dbReference>
<dbReference type="Proteomes" id="UP000008021">
    <property type="component" value="Chromosome 8"/>
</dbReference>
<evidence type="ECO:0000256" key="1">
    <source>
        <dbReference type="SAM" id="MobiDB-lite"/>
    </source>
</evidence>
<evidence type="ECO:0000313" key="3">
    <source>
        <dbReference type="Proteomes" id="UP000008021"/>
    </source>
</evidence>
<evidence type="ECO:0000313" key="2">
    <source>
        <dbReference type="EnsemblPlants" id="OMERI08G15200.4"/>
    </source>
</evidence>
<keyword evidence="3" id="KW-1185">Reference proteome</keyword>
<feature type="region of interest" description="Disordered" evidence="1">
    <location>
        <begin position="1"/>
        <end position="41"/>
    </location>
</feature>
<dbReference type="EnsemblPlants" id="OMERI08G15200.2">
    <property type="protein sequence ID" value="OMERI08G15200.2"/>
    <property type="gene ID" value="OMERI08G15200"/>
</dbReference>